<dbReference type="PRINTS" id="PR00095">
    <property type="entry name" value="ANTSNTHASEI"/>
</dbReference>
<dbReference type="NCBIfam" id="TIGR00553">
    <property type="entry name" value="pabB"/>
    <property type="match status" value="1"/>
</dbReference>
<evidence type="ECO:0000313" key="2">
    <source>
        <dbReference type="EMBL" id="MBS9524672.1"/>
    </source>
</evidence>
<organism evidence="2 3">
    <name type="scientific">Litoribacter ruber</name>
    <dbReference type="NCBI Taxonomy" id="702568"/>
    <lineage>
        <taxon>Bacteria</taxon>
        <taxon>Pseudomonadati</taxon>
        <taxon>Bacteroidota</taxon>
        <taxon>Cytophagia</taxon>
        <taxon>Cytophagales</taxon>
        <taxon>Cyclobacteriaceae</taxon>
        <taxon>Litoribacter</taxon>
    </lineage>
</organism>
<dbReference type="PANTHER" id="PTHR11236:SF50">
    <property type="entry name" value="AMINODEOXYCHORISMATE SYNTHASE COMPONENT 1"/>
    <property type="match status" value="1"/>
</dbReference>
<keyword evidence="2" id="KW-0808">Transferase</keyword>
<keyword evidence="2" id="KW-0032">Aminotransferase</keyword>
<gene>
    <name evidence="2" type="primary">pabB</name>
    <name evidence="2" type="ORF">KI659_11695</name>
</gene>
<evidence type="ECO:0000259" key="1">
    <source>
        <dbReference type="Pfam" id="PF00425"/>
    </source>
</evidence>
<name>A0AAP2CI86_9BACT</name>
<dbReference type="Proteomes" id="UP001319104">
    <property type="component" value="Unassembled WGS sequence"/>
</dbReference>
<keyword evidence="3" id="KW-1185">Reference proteome</keyword>
<dbReference type="InterPro" id="IPR015890">
    <property type="entry name" value="Chorismate_C"/>
</dbReference>
<proteinExistence type="predicted"/>
<dbReference type="Pfam" id="PF00425">
    <property type="entry name" value="Chorismate_bind"/>
    <property type="match status" value="1"/>
</dbReference>
<dbReference type="EMBL" id="JAHCMY010000006">
    <property type="protein sequence ID" value="MBS9524672.1"/>
    <property type="molecule type" value="Genomic_DNA"/>
</dbReference>
<dbReference type="GO" id="GO:0046820">
    <property type="term" value="F:4-amino-4-deoxychorismate synthase activity"/>
    <property type="evidence" value="ECO:0007669"/>
    <property type="project" value="UniProtKB-EC"/>
</dbReference>
<dbReference type="EC" id="2.6.1.85" evidence="2"/>
<comment type="caution">
    <text evidence="2">The sequence shown here is derived from an EMBL/GenBank/DDBJ whole genome shotgun (WGS) entry which is preliminary data.</text>
</comment>
<feature type="domain" description="Chorismate-utilising enzyme C-terminal" evidence="1">
    <location>
        <begin position="144"/>
        <end position="400"/>
    </location>
</feature>
<dbReference type="GO" id="GO:0009396">
    <property type="term" value="P:folic acid-containing compound biosynthetic process"/>
    <property type="evidence" value="ECO:0007669"/>
    <property type="project" value="InterPro"/>
</dbReference>
<dbReference type="PANTHER" id="PTHR11236">
    <property type="entry name" value="AMINOBENZOATE/ANTHRANILATE SYNTHASE"/>
    <property type="match status" value="1"/>
</dbReference>
<evidence type="ECO:0000313" key="3">
    <source>
        <dbReference type="Proteomes" id="UP001319104"/>
    </source>
</evidence>
<dbReference type="Gene3D" id="3.60.120.10">
    <property type="entry name" value="Anthranilate synthase"/>
    <property type="match status" value="1"/>
</dbReference>
<reference evidence="2 3" key="1">
    <citation type="submission" date="2021-05" db="EMBL/GenBank/DDBJ databases">
        <authorList>
            <person name="Zhang Z.D."/>
            <person name="Osman G."/>
        </authorList>
    </citation>
    <scope>NUCLEOTIDE SEQUENCE [LARGE SCALE GENOMIC DNA]</scope>
    <source>
        <strain evidence="2 3">KCTC 32217</strain>
    </source>
</reference>
<protein>
    <submittedName>
        <fullName evidence="2">Aminodeoxychorismate synthase component I</fullName>
        <ecNumber evidence="2">2.6.1.85</ecNumber>
    </submittedName>
</protein>
<dbReference type="InterPro" id="IPR005801">
    <property type="entry name" value="ADC_synthase"/>
</dbReference>
<dbReference type="InterPro" id="IPR019999">
    <property type="entry name" value="Anth_synth_I-like"/>
</dbReference>
<dbReference type="GO" id="GO:0000162">
    <property type="term" value="P:L-tryptophan biosynthetic process"/>
    <property type="evidence" value="ECO:0007669"/>
    <property type="project" value="TreeGrafter"/>
</dbReference>
<dbReference type="RefSeq" id="WP_213945537.1">
    <property type="nucleotide sequence ID" value="NZ_JAHBGI010000013.1"/>
</dbReference>
<sequence length="409" mass="46476">MVKQVISDYNPKDFVKILTWACDKHPYSAFFTNNNIPYPHDGFKKVLFAGDESVSFDEIRENADLVGILSYDLKNSFEQLKSENPAILKHPISLFFRPSLKIEFTEGSIMIHAAHPEQIWAQIKNFTQEQKGTALTSLTALTSKEQYLEHVGRIKDHIEEGDVYEMNYCMAFQAEVQSLSPIDLFLKLNAKSPMPFAAFLKTNDQYLIGASPERFLKREGYKLIAQPIKGTAKRGQDDLEDQKLKEDLLNSEKERAENLMIVDLMRNDLSRVSKTGSVEVEELFGIYTFKNLHQMISTVSSTLKEPISFPEIISKTFPMGSMTGAPKIKCMELIEKYENFKRGWYSGSVGYLEKSGDFDFNVIIRSIFFDEKAGQLYFAVGSAITFDADAEAEYEECLLKAKAIIEVLG</sequence>
<dbReference type="SUPFAM" id="SSF56322">
    <property type="entry name" value="ADC synthase"/>
    <property type="match status" value="1"/>
</dbReference>
<dbReference type="AlphaFoldDB" id="A0AAP2CI86"/>
<dbReference type="InterPro" id="IPR005802">
    <property type="entry name" value="ADC_synth_comp_1"/>
</dbReference>
<accession>A0AAP2CI86</accession>